<proteinExistence type="predicted"/>
<dbReference type="EMBL" id="NBTY01000006">
    <property type="protein sequence ID" value="OTP80433.1"/>
    <property type="molecule type" value="Genomic_DNA"/>
</dbReference>
<reference evidence="2 3" key="1">
    <citation type="submission" date="2017-03" db="EMBL/GenBank/DDBJ databases">
        <title>Genome analysis of strain PAMC 26510.</title>
        <authorList>
            <person name="Oh H.-M."/>
            <person name="Yang J.-A."/>
        </authorList>
    </citation>
    <scope>NUCLEOTIDE SEQUENCE [LARGE SCALE GENOMIC DNA]</scope>
    <source>
        <strain evidence="2 3">PAMC 26510</strain>
    </source>
</reference>
<protein>
    <submittedName>
        <fullName evidence="1">Uncharacterized protein</fullName>
    </submittedName>
</protein>
<organism evidence="1 4">
    <name type="scientific">Caballeronia sordidicola</name>
    <name type="common">Burkholderia sordidicola</name>
    <dbReference type="NCBI Taxonomy" id="196367"/>
    <lineage>
        <taxon>Bacteria</taxon>
        <taxon>Pseudomonadati</taxon>
        <taxon>Pseudomonadota</taxon>
        <taxon>Betaproteobacteria</taxon>
        <taxon>Burkholderiales</taxon>
        <taxon>Burkholderiaceae</taxon>
        <taxon>Caballeronia</taxon>
    </lineage>
</organism>
<dbReference type="EMBL" id="NBTZ01000027">
    <property type="protein sequence ID" value="OTP77885.1"/>
    <property type="molecule type" value="Genomic_DNA"/>
</dbReference>
<gene>
    <name evidence="2" type="ORF">PAMC26510_02210</name>
    <name evidence="1" type="ORF">PAMC26577_07125</name>
</gene>
<dbReference type="Proteomes" id="UP000195221">
    <property type="component" value="Unassembled WGS sequence"/>
</dbReference>
<evidence type="ECO:0000313" key="4">
    <source>
        <dbReference type="Proteomes" id="UP000195221"/>
    </source>
</evidence>
<dbReference type="AlphaFoldDB" id="A0A242N2J0"/>
<sequence>MRHRETADLSRRVCFRGGTSFSKGGAVDVDRSLEIPSFGHALDS</sequence>
<evidence type="ECO:0000313" key="3">
    <source>
        <dbReference type="Proteomes" id="UP000194546"/>
    </source>
</evidence>
<name>A0A242N2J0_CABSO</name>
<evidence type="ECO:0000313" key="2">
    <source>
        <dbReference type="EMBL" id="OTP80433.1"/>
    </source>
</evidence>
<comment type="caution">
    <text evidence="1">The sequence shown here is derived from an EMBL/GenBank/DDBJ whole genome shotgun (WGS) entry which is preliminary data.</text>
</comment>
<dbReference type="Proteomes" id="UP000194546">
    <property type="component" value="Unassembled WGS sequence"/>
</dbReference>
<accession>A0A242N2J0</accession>
<evidence type="ECO:0000313" key="1">
    <source>
        <dbReference type="EMBL" id="OTP77885.1"/>
    </source>
</evidence>
<reference evidence="1 4" key="2">
    <citation type="submission" date="2017-03" db="EMBL/GenBank/DDBJ databases">
        <title>Genome analysis of strain PAMC 26577.</title>
        <authorList>
            <person name="Oh H.-M."/>
            <person name="Yang J.-A."/>
        </authorList>
    </citation>
    <scope>NUCLEOTIDE SEQUENCE [LARGE SCALE GENOMIC DNA]</scope>
    <source>
        <strain evidence="1 4">PAMC 26577</strain>
    </source>
</reference>